<keyword evidence="6" id="KW-0496">Mitochondrion</keyword>
<accession>A0A6J0TWM3</accession>
<evidence type="ECO:0000313" key="11">
    <source>
        <dbReference type="RefSeq" id="XP_020652003.2"/>
    </source>
</evidence>
<evidence type="ECO:0000256" key="3">
    <source>
        <dbReference type="ARBA" id="ARBA00022692"/>
    </source>
</evidence>
<name>A0A6J0TWM3_9SAUR</name>
<sequence length="126" mass="14513">MSFNSSRPIGHTGAGAFLFRWSRAPCWLRAPSSRRSGGGDSEHISRGGGVLFFAGGMFRLKLEIFRMVLYLSFPIAMFWFAGEMQIFQESLNKPKMFPPETRMELESFKEWMRKKHEAERLQAGKD</sequence>
<evidence type="ECO:0000256" key="4">
    <source>
        <dbReference type="ARBA" id="ARBA00022946"/>
    </source>
</evidence>
<evidence type="ECO:0000256" key="7">
    <source>
        <dbReference type="ARBA" id="ARBA00023136"/>
    </source>
</evidence>
<dbReference type="RefSeq" id="XP_020652003.2">
    <property type="nucleotide sequence ID" value="XM_020796344.2"/>
</dbReference>
<dbReference type="GO" id="GO:0033617">
    <property type="term" value="P:mitochondrial respiratory chain complex IV assembly"/>
    <property type="evidence" value="ECO:0007669"/>
    <property type="project" value="InterPro"/>
</dbReference>
<dbReference type="AlphaFoldDB" id="A0A6J0TWM3"/>
<dbReference type="Pfam" id="PF09803">
    <property type="entry name" value="Pet100"/>
    <property type="match status" value="1"/>
</dbReference>
<evidence type="ECO:0000256" key="8">
    <source>
        <dbReference type="ARBA" id="ARBA00038077"/>
    </source>
</evidence>
<evidence type="ECO:0000313" key="10">
    <source>
        <dbReference type="Proteomes" id="UP001652642"/>
    </source>
</evidence>
<evidence type="ECO:0000256" key="9">
    <source>
        <dbReference type="SAM" id="Phobius"/>
    </source>
</evidence>
<reference evidence="10" key="1">
    <citation type="submission" date="2025-05" db="UniProtKB">
        <authorList>
            <consortium name="RefSeq"/>
        </authorList>
    </citation>
    <scope>NUCLEOTIDE SEQUENCE [LARGE SCALE GENOMIC DNA]</scope>
</reference>
<dbReference type="PANTHER" id="PTHR33968:SF1">
    <property type="entry name" value="PROTEIN PET100 HOMOLOG, MITOCHONDRIAL"/>
    <property type="match status" value="1"/>
</dbReference>
<dbReference type="Proteomes" id="UP001652642">
    <property type="component" value="Chromosome 2"/>
</dbReference>
<dbReference type="PANTHER" id="PTHR33968">
    <property type="entry name" value="PROTEIN PET100 HOMOLOG, MITOCHONDRIAL"/>
    <property type="match status" value="1"/>
</dbReference>
<evidence type="ECO:0000256" key="1">
    <source>
        <dbReference type="ARBA" id="ARBA00004167"/>
    </source>
</evidence>
<keyword evidence="10" id="KW-1185">Reference proteome</keyword>
<keyword evidence="7 9" id="KW-0472">Membrane</keyword>
<gene>
    <name evidence="11" type="primary">PET100</name>
</gene>
<comment type="subcellular location">
    <subcellularLocation>
        <location evidence="1">Membrane</location>
        <topology evidence="1">Single-pass membrane protein</topology>
    </subcellularLocation>
    <subcellularLocation>
        <location evidence="2">Mitochondrion membrane</location>
    </subcellularLocation>
</comment>
<comment type="similarity">
    <text evidence="8">Belongs to the PET100 family.</text>
</comment>
<organism evidence="10 11">
    <name type="scientific">Pogona vitticeps</name>
    <name type="common">central bearded dragon</name>
    <dbReference type="NCBI Taxonomy" id="103695"/>
    <lineage>
        <taxon>Eukaryota</taxon>
        <taxon>Metazoa</taxon>
        <taxon>Chordata</taxon>
        <taxon>Craniata</taxon>
        <taxon>Vertebrata</taxon>
        <taxon>Euteleostomi</taxon>
        <taxon>Lepidosauria</taxon>
        <taxon>Squamata</taxon>
        <taxon>Bifurcata</taxon>
        <taxon>Unidentata</taxon>
        <taxon>Episquamata</taxon>
        <taxon>Toxicofera</taxon>
        <taxon>Iguania</taxon>
        <taxon>Acrodonta</taxon>
        <taxon>Agamidae</taxon>
        <taxon>Amphibolurinae</taxon>
        <taxon>Pogona</taxon>
    </lineage>
</organism>
<dbReference type="GeneID" id="110080434"/>
<keyword evidence="5 9" id="KW-1133">Transmembrane helix</keyword>
<dbReference type="GO" id="GO:0005743">
    <property type="term" value="C:mitochondrial inner membrane"/>
    <property type="evidence" value="ECO:0007669"/>
    <property type="project" value="TreeGrafter"/>
</dbReference>
<dbReference type="GO" id="GO:0051082">
    <property type="term" value="F:unfolded protein binding"/>
    <property type="evidence" value="ECO:0007669"/>
    <property type="project" value="TreeGrafter"/>
</dbReference>
<keyword evidence="4" id="KW-0809">Transit peptide</keyword>
<keyword evidence="3 9" id="KW-0812">Transmembrane</keyword>
<dbReference type="CTD" id="100131801"/>
<dbReference type="InParanoid" id="A0A6J0TWM3"/>
<evidence type="ECO:0000256" key="5">
    <source>
        <dbReference type="ARBA" id="ARBA00022989"/>
    </source>
</evidence>
<evidence type="ECO:0000256" key="6">
    <source>
        <dbReference type="ARBA" id="ARBA00023128"/>
    </source>
</evidence>
<protein>
    <submittedName>
        <fullName evidence="11">Protein PET100 homolog, mitochondrial</fullName>
    </submittedName>
</protein>
<dbReference type="OrthoDB" id="18175at2759"/>
<dbReference type="InterPro" id="IPR018625">
    <property type="entry name" value="Pet100"/>
</dbReference>
<dbReference type="KEGG" id="pvt:110080434"/>
<reference evidence="11" key="2">
    <citation type="submission" date="2025-08" db="UniProtKB">
        <authorList>
            <consortium name="RefSeq"/>
        </authorList>
    </citation>
    <scope>IDENTIFICATION</scope>
</reference>
<evidence type="ECO:0000256" key="2">
    <source>
        <dbReference type="ARBA" id="ARBA00004325"/>
    </source>
</evidence>
<proteinExistence type="inferred from homology"/>
<feature type="transmembrane region" description="Helical" evidence="9">
    <location>
        <begin position="67"/>
        <end position="87"/>
    </location>
</feature>